<accession>A0ABP8NGU6</accession>
<feature type="transmembrane region" description="Helical" evidence="1">
    <location>
        <begin position="86"/>
        <end position="105"/>
    </location>
</feature>
<name>A0ABP8NGU6_9BACT</name>
<feature type="transmembrane region" description="Helical" evidence="1">
    <location>
        <begin position="150"/>
        <end position="169"/>
    </location>
</feature>
<comment type="caution">
    <text evidence="2">The sequence shown here is derived from an EMBL/GenBank/DDBJ whole genome shotgun (WGS) entry which is preliminary data.</text>
</comment>
<evidence type="ECO:0000256" key="1">
    <source>
        <dbReference type="SAM" id="Phobius"/>
    </source>
</evidence>
<sequence length="265" mass="29867">MFTACCALGLCMATEQLIAPGSLQLITPLHGIIVGSTLVVYDLPRLIPRPYGRPRPHQPLKKWYIFFFCTGVLLTGLSLLWLPLKMILLCAIMGMFAFAYFLPALPGRRKRLRDFGLLKILVLTSVWTIATTALPMMLYGAEPMHYPFEFALRFVLVFVLCVLFDLQDIPTDISYNIATLPHRLGERRSYLLVYVSLAVFVALSVAQYVRYPLMPQRSLAALLTAVATIWVALYVRRRPDRAIFIALTDGMMLLYAVLVLLPIPG</sequence>
<feature type="transmembrane region" description="Helical" evidence="1">
    <location>
        <begin position="190"/>
        <end position="211"/>
    </location>
</feature>
<proteinExistence type="predicted"/>
<gene>
    <name evidence="2" type="ORF">GCM10023093_21470</name>
</gene>
<feature type="transmembrane region" description="Helical" evidence="1">
    <location>
        <begin position="63"/>
        <end position="80"/>
    </location>
</feature>
<reference evidence="3" key="1">
    <citation type="journal article" date="2019" name="Int. J. Syst. Evol. Microbiol.">
        <title>The Global Catalogue of Microorganisms (GCM) 10K type strain sequencing project: providing services to taxonomists for standard genome sequencing and annotation.</title>
        <authorList>
            <consortium name="The Broad Institute Genomics Platform"/>
            <consortium name="The Broad Institute Genome Sequencing Center for Infectious Disease"/>
            <person name="Wu L."/>
            <person name="Ma J."/>
        </authorList>
    </citation>
    <scope>NUCLEOTIDE SEQUENCE [LARGE SCALE GENOMIC DNA]</scope>
    <source>
        <strain evidence="3">JCM 32105</strain>
    </source>
</reference>
<dbReference type="EMBL" id="BAABFA010000014">
    <property type="protein sequence ID" value="GAA4466798.1"/>
    <property type="molecule type" value="Genomic_DNA"/>
</dbReference>
<protein>
    <recommendedName>
        <fullName evidence="4">UbiA prenyltransferase family protein</fullName>
    </recommendedName>
</protein>
<evidence type="ECO:0000313" key="2">
    <source>
        <dbReference type="EMBL" id="GAA4466798.1"/>
    </source>
</evidence>
<dbReference type="Proteomes" id="UP001500067">
    <property type="component" value="Unassembled WGS sequence"/>
</dbReference>
<feature type="transmembrane region" description="Helical" evidence="1">
    <location>
        <begin position="242"/>
        <end position="263"/>
    </location>
</feature>
<organism evidence="2 3">
    <name type="scientific">Nemorincola caseinilytica</name>
    <dbReference type="NCBI Taxonomy" id="2054315"/>
    <lineage>
        <taxon>Bacteria</taxon>
        <taxon>Pseudomonadati</taxon>
        <taxon>Bacteroidota</taxon>
        <taxon>Chitinophagia</taxon>
        <taxon>Chitinophagales</taxon>
        <taxon>Chitinophagaceae</taxon>
        <taxon>Nemorincola</taxon>
    </lineage>
</organism>
<keyword evidence="1" id="KW-0812">Transmembrane</keyword>
<feature type="transmembrane region" description="Helical" evidence="1">
    <location>
        <begin position="117"/>
        <end position="138"/>
    </location>
</feature>
<feature type="transmembrane region" description="Helical" evidence="1">
    <location>
        <begin position="217"/>
        <end position="235"/>
    </location>
</feature>
<evidence type="ECO:0008006" key="4">
    <source>
        <dbReference type="Google" id="ProtNLM"/>
    </source>
</evidence>
<evidence type="ECO:0000313" key="3">
    <source>
        <dbReference type="Proteomes" id="UP001500067"/>
    </source>
</evidence>
<keyword evidence="1" id="KW-1133">Transmembrane helix</keyword>
<keyword evidence="1" id="KW-0472">Membrane</keyword>
<keyword evidence="3" id="KW-1185">Reference proteome</keyword>